<keyword evidence="7 18" id="KW-0679">Respiratory chain</keyword>
<feature type="transmembrane region" description="Helical" evidence="18">
    <location>
        <begin position="189"/>
        <end position="212"/>
    </location>
</feature>
<feature type="transmembrane region" description="Helical" evidence="18">
    <location>
        <begin position="301"/>
        <end position="325"/>
    </location>
</feature>
<evidence type="ECO:0000256" key="5">
    <source>
        <dbReference type="ARBA" id="ARBA00021008"/>
    </source>
</evidence>
<dbReference type="GO" id="GO:0006120">
    <property type="term" value="P:mitochondrial electron transport, NADH to ubiquinone"/>
    <property type="evidence" value="ECO:0007669"/>
    <property type="project" value="InterPro"/>
</dbReference>
<evidence type="ECO:0000313" key="20">
    <source>
        <dbReference type="EMBL" id="ALO70768.1"/>
    </source>
</evidence>
<evidence type="ECO:0000256" key="10">
    <source>
        <dbReference type="ARBA" id="ARBA00022967"/>
    </source>
</evidence>
<accession>A0A0S2M7U6</accession>
<evidence type="ECO:0000256" key="17">
    <source>
        <dbReference type="ARBA" id="ARBA00049551"/>
    </source>
</evidence>
<evidence type="ECO:0000256" key="16">
    <source>
        <dbReference type="ARBA" id="ARBA00023136"/>
    </source>
</evidence>
<feature type="transmembrane region" description="Helical" evidence="18">
    <location>
        <begin position="138"/>
        <end position="157"/>
    </location>
</feature>
<dbReference type="InterPro" id="IPR050175">
    <property type="entry name" value="Complex_I_Subunit_2"/>
</dbReference>
<keyword evidence="11 18" id="KW-0249">Electron transport</keyword>
<dbReference type="InterPro" id="IPR003917">
    <property type="entry name" value="NADH_UbQ_OxRdtase_chain2"/>
</dbReference>
<dbReference type="EMBL" id="KT780664">
    <property type="protein sequence ID" value="ALO70768.1"/>
    <property type="molecule type" value="Genomic_DNA"/>
</dbReference>
<feature type="transmembrane region" description="Helical" evidence="18">
    <location>
        <begin position="224"/>
        <end position="241"/>
    </location>
</feature>
<evidence type="ECO:0000256" key="6">
    <source>
        <dbReference type="ARBA" id="ARBA00022448"/>
    </source>
</evidence>
<dbReference type="AlphaFoldDB" id="A0A0S2M7U6"/>
<comment type="catalytic activity">
    <reaction evidence="17 18">
        <text>a ubiquinone + NADH + 5 H(+)(in) = a ubiquinol + NAD(+) + 4 H(+)(out)</text>
        <dbReference type="Rhea" id="RHEA:29091"/>
        <dbReference type="Rhea" id="RHEA-COMP:9565"/>
        <dbReference type="Rhea" id="RHEA-COMP:9566"/>
        <dbReference type="ChEBI" id="CHEBI:15378"/>
        <dbReference type="ChEBI" id="CHEBI:16389"/>
        <dbReference type="ChEBI" id="CHEBI:17976"/>
        <dbReference type="ChEBI" id="CHEBI:57540"/>
        <dbReference type="ChEBI" id="CHEBI:57945"/>
        <dbReference type="EC" id="7.1.1.2"/>
    </reaction>
</comment>
<keyword evidence="9 18" id="KW-0999">Mitochondrion inner membrane</keyword>
<feature type="transmembrane region" description="Helical" evidence="18">
    <location>
        <begin position="261"/>
        <end position="280"/>
    </location>
</feature>
<gene>
    <name evidence="20" type="primary">nad2</name>
</gene>
<evidence type="ECO:0000256" key="3">
    <source>
        <dbReference type="ARBA" id="ARBA00007012"/>
    </source>
</evidence>
<protein>
    <recommendedName>
        <fullName evidence="5 18">NADH-ubiquinone oxidoreductase chain 2</fullName>
        <ecNumber evidence="4 18">7.1.1.2</ecNumber>
    </recommendedName>
</protein>
<evidence type="ECO:0000256" key="1">
    <source>
        <dbReference type="ARBA" id="ARBA00003257"/>
    </source>
</evidence>
<dbReference type="PRINTS" id="PR01436">
    <property type="entry name" value="NADHDHGNASE2"/>
</dbReference>
<comment type="function">
    <text evidence="1">Core subunit of the mitochondrial membrane respiratory chain NADH dehydrogenase (Complex I) that is believed to belong to the minimal assembly required for catalysis. Complex I functions in the transfer of electrons from NADH to the respiratory chain. The immediate electron acceptor for the enzyme is believed to be ubiquinone.</text>
</comment>
<organism evidence="20">
    <name type="scientific">Nudobius lentus</name>
    <dbReference type="NCBI Taxonomy" id="878161"/>
    <lineage>
        <taxon>Eukaryota</taxon>
        <taxon>Metazoa</taxon>
        <taxon>Ecdysozoa</taxon>
        <taxon>Arthropoda</taxon>
        <taxon>Hexapoda</taxon>
        <taxon>Insecta</taxon>
        <taxon>Pterygota</taxon>
        <taxon>Neoptera</taxon>
        <taxon>Endopterygota</taxon>
        <taxon>Coleoptera</taxon>
        <taxon>Polyphaga</taxon>
        <taxon>Staphyliniformia</taxon>
        <taxon>Staphylinidae</taxon>
        <taxon>Staphylininae group</taxon>
        <taxon>Staphylininae</taxon>
        <taxon>Xantholinini</taxon>
        <taxon>Nudobius</taxon>
    </lineage>
</organism>
<evidence type="ECO:0000256" key="15">
    <source>
        <dbReference type="ARBA" id="ARBA00023128"/>
    </source>
</evidence>
<dbReference type="PANTHER" id="PTHR46552">
    <property type="entry name" value="NADH-UBIQUINONE OXIDOREDUCTASE CHAIN 2"/>
    <property type="match status" value="1"/>
</dbReference>
<comment type="function">
    <text evidence="18">Core subunit of the mitochondrial membrane respiratory chain NADH dehydrogenase (Complex I) which catalyzes electron transfer from NADH through the respiratory chain, using ubiquinone as an electron acceptor. Essential for the catalytic activity and assembly of complex I.</text>
</comment>
<evidence type="ECO:0000256" key="11">
    <source>
        <dbReference type="ARBA" id="ARBA00022982"/>
    </source>
</evidence>
<evidence type="ECO:0000256" key="18">
    <source>
        <dbReference type="RuleBase" id="RU003403"/>
    </source>
</evidence>
<dbReference type="GO" id="GO:0008137">
    <property type="term" value="F:NADH dehydrogenase (ubiquinone) activity"/>
    <property type="evidence" value="ECO:0007669"/>
    <property type="project" value="UniProtKB-EC"/>
</dbReference>
<evidence type="ECO:0000256" key="13">
    <source>
        <dbReference type="ARBA" id="ARBA00023027"/>
    </source>
</evidence>
<evidence type="ECO:0000259" key="19">
    <source>
        <dbReference type="Pfam" id="PF00361"/>
    </source>
</evidence>
<evidence type="ECO:0000256" key="9">
    <source>
        <dbReference type="ARBA" id="ARBA00022792"/>
    </source>
</evidence>
<evidence type="ECO:0000256" key="14">
    <source>
        <dbReference type="ARBA" id="ARBA00023075"/>
    </source>
</evidence>
<comment type="subcellular location">
    <subcellularLocation>
        <location evidence="2 18">Mitochondrion inner membrane</location>
        <topology evidence="2 18">Multi-pass membrane protein</topology>
    </subcellularLocation>
</comment>
<geneLocation type="mitochondrion" evidence="20"/>
<proteinExistence type="inferred from homology"/>
<reference evidence="20" key="1">
    <citation type="submission" date="2015-09" db="EMBL/GenBank/DDBJ databases">
        <title>Staphyliniformia phylogenetics from de novo mitogenomic assemblies.</title>
        <authorList>
            <person name="Favreau E.A."/>
            <person name="Linard B."/>
            <person name="Vogler A.P."/>
        </authorList>
    </citation>
    <scope>NUCLEOTIDE SEQUENCE</scope>
</reference>
<name>A0A0S2M7U6_9COLE</name>
<dbReference type="GO" id="GO:0005743">
    <property type="term" value="C:mitochondrial inner membrane"/>
    <property type="evidence" value="ECO:0007669"/>
    <property type="project" value="UniProtKB-SubCell"/>
</dbReference>
<evidence type="ECO:0000256" key="8">
    <source>
        <dbReference type="ARBA" id="ARBA00022692"/>
    </source>
</evidence>
<sequence>MLFLFTMIFGTMISISSFSWMGMWLGLEINLLAIIPLMINNNIFSSEAALKYFIVQALASTIFLFSLIMISSNFILFIDSIMILMLNSSLLMKMGMAPFHFWFPEVMEGLTWMNCLLVLTWQKITPMILIMYNLNFSLFLFFTIMFSILISSIMGINQISLRKILTFSSINHIAWMISSMFYIDMIWFYYFLIYSIISINIILIFYLNNIFFVKQLFSSFNKNFMIKFFFILNFLSLGGLPPFLGFFPKWLTIQNLIENNFIMLTFLMIIFTLLTLFYYMRITFSALMMNSFELNFSFNFINSNFLIFSINMISILGILFSTLIFNYF</sequence>
<feature type="domain" description="NADH:quinone oxidoreductase/Mrp antiporter transmembrane" evidence="19">
    <location>
        <begin position="19"/>
        <end position="275"/>
    </location>
</feature>
<keyword evidence="15 18" id="KW-0496">Mitochondrion</keyword>
<keyword evidence="12 18" id="KW-1133">Transmembrane helix</keyword>
<keyword evidence="10 18" id="KW-1278">Translocase</keyword>
<keyword evidence="14 18" id="KW-0830">Ubiquinone</keyword>
<keyword evidence="13 18" id="KW-0520">NAD</keyword>
<evidence type="ECO:0000256" key="12">
    <source>
        <dbReference type="ARBA" id="ARBA00022989"/>
    </source>
</evidence>
<keyword evidence="8 18" id="KW-0812">Transmembrane</keyword>
<evidence type="ECO:0000256" key="7">
    <source>
        <dbReference type="ARBA" id="ARBA00022660"/>
    </source>
</evidence>
<dbReference type="EC" id="7.1.1.2" evidence="4 18"/>
<dbReference type="PANTHER" id="PTHR46552:SF1">
    <property type="entry name" value="NADH-UBIQUINONE OXIDOREDUCTASE CHAIN 2"/>
    <property type="match status" value="1"/>
</dbReference>
<comment type="similarity">
    <text evidence="3 18">Belongs to the complex I subunit 2 family.</text>
</comment>
<keyword evidence="6" id="KW-0813">Transport</keyword>
<evidence type="ECO:0000256" key="4">
    <source>
        <dbReference type="ARBA" id="ARBA00012944"/>
    </source>
</evidence>
<keyword evidence="16 18" id="KW-0472">Membrane</keyword>
<dbReference type="Pfam" id="PF00361">
    <property type="entry name" value="Proton_antipo_M"/>
    <property type="match status" value="1"/>
</dbReference>
<evidence type="ECO:0000256" key="2">
    <source>
        <dbReference type="ARBA" id="ARBA00004448"/>
    </source>
</evidence>
<dbReference type="InterPro" id="IPR001750">
    <property type="entry name" value="ND/Mrp_TM"/>
</dbReference>